<evidence type="ECO:0000256" key="1">
    <source>
        <dbReference type="SAM" id="SignalP"/>
    </source>
</evidence>
<dbReference type="SUPFAM" id="SSF89392">
    <property type="entry name" value="Prokaryotic lipoproteins and lipoprotein localization factors"/>
    <property type="match status" value="1"/>
</dbReference>
<accession>A0ABV6M477</accession>
<dbReference type="PROSITE" id="PS51257">
    <property type="entry name" value="PROKAR_LIPOPROTEIN"/>
    <property type="match status" value="1"/>
</dbReference>
<organism evidence="2 3">
    <name type="scientific">Phytohabitans kaempferiae</name>
    <dbReference type="NCBI Taxonomy" id="1620943"/>
    <lineage>
        <taxon>Bacteria</taxon>
        <taxon>Bacillati</taxon>
        <taxon>Actinomycetota</taxon>
        <taxon>Actinomycetes</taxon>
        <taxon>Micromonosporales</taxon>
        <taxon>Micromonosporaceae</taxon>
    </lineage>
</organism>
<reference evidence="2 3" key="1">
    <citation type="submission" date="2024-09" db="EMBL/GenBank/DDBJ databases">
        <authorList>
            <person name="Sun Q."/>
            <person name="Mori K."/>
        </authorList>
    </citation>
    <scope>NUCLEOTIDE SEQUENCE [LARGE SCALE GENOMIC DNA]</scope>
    <source>
        <strain evidence="2 3">TBRC 3947</strain>
    </source>
</reference>
<feature type="signal peptide" evidence="1">
    <location>
        <begin position="1"/>
        <end position="21"/>
    </location>
</feature>
<dbReference type="EMBL" id="JBHLUH010000028">
    <property type="protein sequence ID" value="MFC0529248.1"/>
    <property type="molecule type" value="Genomic_DNA"/>
</dbReference>
<dbReference type="RefSeq" id="WP_377251811.1">
    <property type="nucleotide sequence ID" value="NZ_JBHLUH010000028.1"/>
</dbReference>
<keyword evidence="1" id="KW-0732">Signal</keyword>
<gene>
    <name evidence="2" type="ORF">ACFFIA_16470</name>
</gene>
<feature type="chain" id="PRO_5047184383" description="Lipoprotein" evidence="1">
    <location>
        <begin position="22"/>
        <end position="278"/>
    </location>
</feature>
<comment type="caution">
    <text evidence="2">The sequence shown here is derived from an EMBL/GenBank/DDBJ whole genome shotgun (WGS) entry which is preliminary data.</text>
</comment>
<dbReference type="Gene3D" id="2.50.20.20">
    <property type="match status" value="1"/>
</dbReference>
<evidence type="ECO:0000313" key="2">
    <source>
        <dbReference type="EMBL" id="MFC0529248.1"/>
    </source>
</evidence>
<name>A0ABV6M477_9ACTN</name>
<sequence length="278" mass="29257">MSLWKKSAILAAASASLVALAACGGSDPAAPAGPKEESILTRLVSDAKGSLQKAVDSATKANTVTMKMDGKAGSETFQGEGVLVFGDDPKAEISVKSSSAPDAATKMRIIGTVIYIEVPEAERAEMEGKRWMKMDLAAAGGQAGSAFADQMDDIDPVRQVKTLLAAESVTVVGEETVNGVQTVHYTVTNPLSTYLGQLDAELRKSAEEELTKQGVKEVKTDLWVDEQYQPRRVHVVTGTASEVTVDYTDYGKPATIDAPPAAEVFDFAKALEGLTTGG</sequence>
<protein>
    <recommendedName>
        <fullName evidence="4">Lipoprotein</fullName>
    </recommendedName>
</protein>
<dbReference type="InterPro" id="IPR029046">
    <property type="entry name" value="LolA/LolB/LppX"/>
</dbReference>
<evidence type="ECO:0008006" key="4">
    <source>
        <dbReference type="Google" id="ProtNLM"/>
    </source>
</evidence>
<evidence type="ECO:0000313" key="3">
    <source>
        <dbReference type="Proteomes" id="UP001589867"/>
    </source>
</evidence>
<proteinExistence type="predicted"/>
<keyword evidence="3" id="KW-1185">Reference proteome</keyword>
<dbReference type="Proteomes" id="UP001589867">
    <property type="component" value="Unassembled WGS sequence"/>
</dbReference>